<protein>
    <submittedName>
        <fullName evidence="1">Uncharacterized protein</fullName>
    </submittedName>
</protein>
<accession>A0A976M7D9</accession>
<gene>
    <name evidence="1" type="ORF">MACJ_003159</name>
</gene>
<organism evidence="1 2">
    <name type="scientific">Theileria orientalis</name>
    <dbReference type="NCBI Taxonomy" id="68886"/>
    <lineage>
        <taxon>Eukaryota</taxon>
        <taxon>Sar</taxon>
        <taxon>Alveolata</taxon>
        <taxon>Apicomplexa</taxon>
        <taxon>Aconoidasida</taxon>
        <taxon>Piroplasmida</taxon>
        <taxon>Theileriidae</taxon>
        <taxon>Theileria</taxon>
    </lineage>
</organism>
<dbReference type="AlphaFoldDB" id="A0A976M7D9"/>
<name>A0A976M7D9_THEOR</name>
<proteinExistence type="predicted"/>
<evidence type="ECO:0000313" key="2">
    <source>
        <dbReference type="Proteomes" id="UP000244803"/>
    </source>
</evidence>
<dbReference type="EMBL" id="CP056067">
    <property type="protein sequence ID" value="UKJ89905.1"/>
    <property type="molecule type" value="Genomic_DNA"/>
</dbReference>
<reference evidence="1" key="1">
    <citation type="submission" date="2022-07" db="EMBL/GenBank/DDBJ databases">
        <title>Evaluation of T. orientalis genome assembly methods using nanopore sequencing and analysis of variation between genomes.</title>
        <authorList>
            <person name="Yam J."/>
            <person name="Micallef M.L."/>
            <person name="Liu M."/>
            <person name="Djordjevic S.P."/>
            <person name="Bogema D.R."/>
            <person name="Jenkins C."/>
        </authorList>
    </citation>
    <scope>NUCLEOTIDE SEQUENCE</scope>
    <source>
        <strain evidence="1">Fish Creek</strain>
    </source>
</reference>
<sequence>MPPAWSNVDKLILNKFSETGKQSPDSILNVANKGVKFQIFDASFWNKINDLAVDSKQSFSPSQWVKLIHIYKRIKIRNINLYNIALEQLDYDFNPLSLKELSILSLSFSYFSICPPPLLKTIANVICCRHEVSKLKEIESLINSRLNNTQPDFKSINIHQNRQKTIDTVSYIHLIGSYAKCGFECKPLFEVSTENIIKNIKSGVTIPPNLIKKFLDSYSTFGYRNKDLFDLLSDQMVTSKLSNEDLKSIKNIFAHLNYENETMNAIFSYRLGNAN</sequence>
<evidence type="ECO:0000313" key="1">
    <source>
        <dbReference type="EMBL" id="UKJ89905.1"/>
    </source>
</evidence>
<dbReference type="OrthoDB" id="390194at2759"/>
<dbReference type="Proteomes" id="UP000244803">
    <property type="component" value="Chromosome 4"/>
</dbReference>